<feature type="chain" id="PRO_5042216999" evidence="2">
    <location>
        <begin position="26"/>
        <end position="83"/>
    </location>
</feature>
<dbReference type="GO" id="GO:0016787">
    <property type="term" value="F:hydrolase activity"/>
    <property type="evidence" value="ECO:0007669"/>
    <property type="project" value="UniProtKB-KW"/>
</dbReference>
<dbReference type="Gene3D" id="3.30.379.10">
    <property type="entry name" value="Chitobiase/beta-hexosaminidase domain 2-like"/>
    <property type="match status" value="1"/>
</dbReference>
<gene>
    <name evidence="3" type="ORF">LWI28_022106</name>
</gene>
<reference evidence="3" key="2">
    <citation type="submission" date="2023-02" db="EMBL/GenBank/DDBJ databases">
        <authorList>
            <person name="Swenson N.G."/>
            <person name="Wegrzyn J.L."/>
            <person name="Mcevoy S.L."/>
        </authorList>
    </citation>
    <scope>NUCLEOTIDE SEQUENCE</scope>
    <source>
        <strain evidence="3">91603</strain>
        <tissue evidence="3">Leaf</tissue>
    </source>
</reference>
<name>A0AAD5IMP3_ACENE</name>
<proteinExistence type="predicted"/>
<protein>
    <submittedName>
        <fullName evidence="3">Uncharacterized protein</fullName>
    </submittedName>
</protein>
<evidence type="ECO:0000313" key="4">
    <source>
        <dbReference type="Proteomes" id="UP001064489"/>
    </source>
</evidence>
<evidence type="ECO:0000313" key="3">
    <source>
        <dbReference type="EMBL" id="KAI9170065.1"/>
    </source>
</evidence>
<sequence>MSDLNSMYLILILTLTLLIAHAVVSSKLEAIDVLLDRFDSQRSSPSVQESAARAVLQRLLPAHVNSFEFKIVPKDVCGGHSCF</sequence>
<feature type="signal peptide" evidence="2">
    <location>
        <begin position="1"/>
        <end position="25"/>
    </location>
</feature>
<dbReference type="Proteomes" id="UP001064489">
    <property type="component" value="Chromosome 7"/>
</dbReference>
<dbReference type="EMBL" id="JAJSOW010000104">
    <property type="protein sequence ID" value="KAI9170065.1"/>
    <property type="molecule type" value="Genomic_DNA"/>
</dbReference>
<evidence type="ECO:0000256" key="2">
    <source>
        <dbReference type="SAM" id="SignalP"/>
    </source>
</evidence>
<keyword evidence="4" id="KW-1185">Reference proteome</keyword>
<dbReference type="AlphaFoldDB" id="A0AAD5IMP3"/>
<dbReference type="InterPro" id="IPR029018">
    <property type="entry name" value="Hex-like_dom2"/>
</dbReference>
<accession>A0AAD5IMP3</accession>
<reference evidence="3" key="1">
    <citation type="journal article" date="2022" name="Plant J.">
        <title>Strategies of tolerance reflected in two North American maple genomes.</title>
        <authorList>
            <person name="McEvoy S.L."/>
            <person name="Sezen U.U."/>
            <person name="Trouern-Trend A."/>
            <person name="McMahon S.M."/>
            <person name="Schaberg P.G."/>
            <person name="Yang J."/>
            <person name="Wegrzyn J.L."/>
            <person name="Swenson N.G."/>
        </authorList>
    </citation>
    <scope>NUCLEOTIDE SEQUENCE</scope>
    <source>
        <strain evidence="3">91603</strain>
    </source>
</reference>
<organism evidence="3 4">
    <name type="scientific">Acer negundo</name>
    <name type="common">Box elder</name>
    <dbReference type="NCBI Taxonomy" id="4023"/>
    <lineage>
        <taxon>Eukaryota</taxon>
        <taxon>Viridiplantae</taxon>
        <taxon>Streptophyta</taxon>
        <taxon>Embryophyta</taxon>
        <taxon>Tracheophyta</taxon>
        <taxon>Spermatophyta</taxon>
        <taxon>Magnoliopsida</taxon>
        <taxon>eudicotyledons</taxon>
        <taxon>Gunneridae</taxon>
        <taxon>Pentapetalae</taxon>
        <taxon>rosids</taxon>
        <taxon>malvids</taxon>
        <taxon>Sapindales</taxon>
        <taxon>Sapindaceae</taxon>
        <taxon>Hippocastanoideae</taxon>
        <taxon>Acereae</taxon>
        <taxon>Acer</taxon>
    </lineage>
</organism>
<evidence type="ECO:0000256" key="1">
    <source>
        <dbReference type="ARBA" id="ARBA00022801"/>
    </source>
</evidence>
<keyword evidence="2" id="KW-0732">Signal</keyword>
<keyword evidence="1" id="KW-0378">Hydrolase</keyword>
<comment type="caution">
    <text evidence="3">The sequence shown here is derived from an EMBL/GenBank/DDBJ whole genome shotgun (WGS) entry which is preliminary data.</text>
</comment>